<dbReference type="Gene3D" id="3.40.50.720">
    <property type="entry name" value="NAD(P)-binding Rossmann-like Domain"/>
    <property type="match status" value="1"/>
</dbReference>
<sequence length="335" mass="35996">MELKRPFLLFLGDAADDLAVKTAAGIAHWRKSWCVGQWRLSGCKADVHLNDMSPSDAKAQGAETMIVAVANAGGILKESWMSSIVEALEAGLDVASGLHVTLEAIPAIAAAAKRNGRSLHNVRIPDRAFSTGKGTKRRGNRLLTVGTDCSVGKKYTALSLEAAMRAKGWDADFRATGQTGIFISGRGVAVDAVVADFISGAAEWISPDAETDCHWDLVEGQGSLFHPSFAGVSLGLLHGSQPDVFVVCHEPTRKTMRGVQAPIPTIRDVIDLTIACGRLTNPFIKCVGIAANTEALNEKEARDYLASLTREYDLPATDPLRFGVDVILERIQYQR</sequence>
<feature type="domain" description="D-glutamate N-acetyltransferase-like N-terminal" evidence="2">
    <location>
        <begin position="40"/>
        <end position="125"/>
    </location>
</feature>
<gene>
    <name evidence="3" type="ordered locus">SM11_pC1262</name>
</gene>
<keyword evidence="3" id="KW-0614">Plasmid</keyword>
<evidence type="ECO:0000259" key="1">
    <source>
        <dbReference type="Pfam" id="PF07755"/>
    </source>
</evidence>
<dbReference type="SUPFAM" id="SSF52540">
    <property type="entry name" value="P-loop containing nucleoside triphosphate hydrolases"/>
    <property type="match status" value="1"/>
</dbReference>
<evidence type="ECO:0000313" key="4">
    <source>
        <dbReference type="Proteomes" id="UP000009045"/>
    </source>
</evidence>
<dbReference type="PATRIC" id="fig|707241.3.peg.5191"/>
<geneLocation type="plasmid" evidence="3 4">
    <name>pSmeSM11c</name>
</geneLocation>
<dbReference type="InterPro" id="IPR035402">
    <property type="entry name" value="DgcN-like_N"/>
</dbReference>
<evidence type="ECO:0000259" key="2">
    <source>
        <dbReference type="Pfam" id="PF17396"/>
    </source>
</evidence>
<dbReference type="AlphaFoldDB" id="F7XFL5"/>
<dbReference type="NCBIfam" id="NF041892">
    <property type="entry name" value="DgcN"/>
    <property type="match status" value="1"/>
</dbReference>
<evidence type="ECO:0000313" key="3">
    <source>
        <dbReference type="EMBL" id="AEH82335.1"/>
    </source>
</evidence>
<accession>F7XFL5</accession>
<dbReference type="EMBL" id="CP001831">
    <property type="protein sequence ID" value="AEH82335.1"/>
    <property type="molecule type" value="Genomic_DNA"/>
</dbReference>
<dbReference type="PANTHER" id="PTHR40690:SF1">
    <property type="entry name" value="DUF1611 DOMAIN-CONTAINING PROTEIN"/>
    <property type="match status" value="1"/>
</dbReference>
<dbReference type="PANTHER" id="PTHR40690">
    <property type="entry name" value="GLL3100 PROTEIN"/>
    <property type="match status" value="1"/>
</dbReference>
<dbReference type="HOGENOM" id="CLU_059741_1_0_5"/>
<evidence type="ECO:0008006" key="5">
    <source>
        <dbReference type="Google" id="ProtNLM"/>
    </source>
</evidence>
<dbReference type="Proteomes" id="UP000009045">
    <property type="component" value="Plasmid pSmeSM11c"/>
</dbReference>
<reference evidence="3 4" key="1">
    <citation type="journal article" date="2011" name="J. Biotechnol.">
        <title>The complete genome sequence of the dominant Sinorhizobium meliloti field isolate SM11 extends the S. meliloti pan-genome.</title>
        <authorList>
            <person name="Schneiker-Bekel S."/>
            <person name="Wibberg D."/>
            <person name="Bekel T."/>
            <person name="Blom J."/>
            <person name="Linke B."/>
            <person name="Neuweger H."/>
            <person name="Stiens M."/>
            <person name="Vorholter F.J."/>
            <person name="Weidner S."/>
            <person name="Goesmann A."/>
            <person name="Puhler A."/>
            <person name="Schluter A."/>
        </authorList>
    </citation>
    <scope>NUCLEOTIDE SEQUENCE [LARGE SCALE GENOMIC DNA]</scope>
    <source>
        <strain evidence="3 4">SM11</strain>
        <plasmid evidence="4">pSmeSM11c</plasmid>
    </source>
</reference>
<dbReference type="Pfam" id="PF17396">
    <property type="entry name" value="DUF1611_N"/>
    <property type="match status" value="1"/>
</dbReference>
<feature type="domain" description="D-glutamate N-acetyltransferase-like C-terminal" evidence="1">
    <location>
        <begin position="131"/>
        <end position="328"/>
    </location>
</feature>
<name>F7XFL5_SINMM</name>
<proteinExistence type="predicted"/>
<dbReference type="InterPro" id="IPR027417">
    <property type="entry name" value="P-loop_NTPase"/>
</dbReference>
<dbReference type="RefSeq" id="WP_003537327.1">
    <property type="nucleotide sequence ID" value="NC_017327.1"/>
</dbReference>
<dbReference type="InterPro" id="IPR035086">
    <property type="entry name" value="DgcN-like_C"/>
</dbReference>
<dbReference type="Pfam" id="PF07755">
    <property type="entry name" value="DUF1611"/>
    <property type="match status" value="1"/>
</dbReference>
<dbReference type="Gene3D" id="3.40.50.300">
    <property type="entry name" value="P-loop containing nucleotide triphosphate hydrolases"/>
    <property type="match status" value="1"/>
</dbReference>
<organism evidence="3 4">
    <name type="scientific">Sinorhizobium meliloti (strain SM11)</name>
    <dbReference type="NCBI Taxonomy" id="707241"/>
    <lineage>
        <taxon>Bacteria</taxon>
        <taxon>Pseudomonadati</taxon>
        <taxon>Pseudomonadota</taxon>
        <taxon>Alphaproteobacteria</taxon>
        <taxon>Hyphomicrobiales</taxon>
        <taxon>Rhizobiaceae</taxon>
        <taxon>Sinorhizobium/Ensifer group</taxon>
        <taxon>Sinorhizobium</taxon>
    </lineage>
</organism>
<dbReference type="KEGG" id="smx:SM11_pC1262"/>
<dbReference type="InterPro" id="IPR011669">
    <property type="entry name" value="DgcN-like"/>
</dbReference>
<dbReference type="PIRSF" id="PIRSF026760">
    <property type="entry name" value="UCP026760"/>
    <property type="match status" value="1"/>
</dbReference>
<protein>
    <recommendedName>
        <fullName evidence="5">EBNA-1 nuclear protein</fullName>
    </recommendedName>
</protein>